<protein>
    <submittedName>
        <fullName evidence="1">Phage tail assembly protein</fullName>
    </submittedName>
</protein>
<dbReference type="Proteomes" id="UP001165492">
    <property type="component" value="Unassembled WGS sequence"/>
</dbReference>
<accession>A0ABS8HWU1</accession>
<sequence length="91" mass="10190">MIIKLTKPCTFEGGEYKELNCDFDRLIGDDFIKAESEARLMGDRNMMLESSKLYQACVVAKAAKVPVDLIKSLPGKDFNRVTVEAQNFLLG</sequence>
<keyword evidence="2" id="KW-1185">Reference proteome</keyword>
<proteinExistence type="predicted"/>
<dbReference type="RefSeq" id="WP_229536590.1">
    <property type="nucleotide sequence ID" value="NZ_JAJHJB010000037.1"/>
</dbReference>
<name>A0ABS8HWU1_9FIRM</name>
<comment type="caution">
    <text evidence="1">The sequence shown here is derived from an EMBL/GenBank/DDBJ whole genome shotgun (WGS) entry which is preliminary data.</text>
</comment>
<evidence type="ECO:0000313" key="2">
    <source>
        <dbReference type="Proteomes" id="UP001165492"/>
    </source>
</evidence>
<dbReference type="Pfam" id="PF10109">
    <property type="entry name" value="Phage_TAC_7"/>
    <property type="match status" value="1"/>
</dbReference>
<reference evidence="1" key="1">
    <citation type="submission" date="2021-11" db="EMBL/GenBank/DDBJ databases">
        <title>Description of a new species Pelosinus isolated from the bottom sediments of Lake Baikal.</title>
        <authorList>
            <person name="Zakharyuk A."/>
        </authorList>
    </citation>
    <scope>NUCLEOTIDE SEQUENCE</scope>
    <source>
        <strain evidence="1">Bkl1</strain>
    </source>
</reference>
<dbReference type="EMBL" id="JAJHJB010000037">
    <property type="protein sequence ID" value="MCC5467623.1"/>
    <property type="molecule type" value="Genomic_DNA"/>
</dbReference>
<dbReference type="InterPro" id="IPR019289">
    <property type="entry name" value="Phage_tail_E/E"/>
</dbReference>
<organism evidence="1 2">
    <name type="scientific">Pelosinus baikalensis</name>
    <dbReference type="NCBI Taxonomy" id="2892015"/>
    <lineage>
        <taxon>Bacteria</taxon>
        <taxon>Bacillati</taxon>
        <taxon>Bacillota</taxon>
        <taxon>Negativicutes</taxon>
        <taxon>Selenomonadales</taxon>
        <taxon>Sporomusaceae</taxon>
        <taxon>Pelosinus</taxon>
    </lineage>
</organism>
<gene>
    <name evidence="1" type="ORF">LMF89_20010</name>
</gene>
<evidence type="ECO:0000313" key="1">
    <source>
        <dbReference type="EMBL" id="MCC5467623.1"/>
    </source>
</evidence>